<dbReference type="RefSeq" id="XP_007678943.1">
    <property type="nucleotide sequence ID" value="XM_007680753.1"/>
</dbReference>
<reference evidence="2 3" key="1">
    <citation type="journal article" date="2012" name="PLoS Pathog.">
        <title>Diverse lifestyles and strategies of plant pathogenesis encoded in the genomes of eighteen Dothideomycetes fungi.</title>
        <authorList>
            <person name="Ohm R.A."/>
            <person name="Feau N."/>
            <person name="Henrissat B."/>
            <person name="Schoch C.L."/>
            <person name="Horwitz B.A."/>
            <person name="Barry K.W."/>
            <person name="Condon B.J."/>
            <person name="Copeland A.C."/>
            <person name="Dhillon B."/>
            <person name="Glaser F."/>
            <person name="Hesse C.N."/>
            <person name="Kosti I."/>
            <person name="LaButti K."/>
            <person name="Lindquist E.A."/>
            <person name="Lucas S."/>
            <person name="Salamov A.A."/>
            <person name="Bradshaw R.E."/>
            <person name="Ciuffetti L."/>
            <person name="Hamelin R.C."/>
            <person name="Kema G.H.J."/>
            <person name="Lawrence C."/>
            <person name="Scott J.A."/>
            <person name="Spatafora J.W."/>
            <person name="Turgeon B.G."/>
            <person name="de Wit P.J.G.M."/>
            <person name="Zhong S."/>
            <person name="Goodwin S.B."/>
            <person name="Grigoriev I.V."/>
        </authorList>
    </citation>
    <scope>NUCLEOTIDE SEQUENCE [LARGE SCALE GENOMIC DNA]</scope>
    <source>
        <strain evidence="2 3">UAMH 10762</strain>
    </source>
</reference>
<evidence type="ECO:0000313" key="2">
    <source>
        <dbReference type="EMBL" id="EMC93943.1"/>
    </source>
</evidence>
<feature type="compositionally biased region" description="Low complexity" evidence="1">
    <location>
        <begin position="412"/>
        <end position="422"/>
    </location>
</feature>
<feature type="region of interest" description="Disordered" evidence="1">
    <location>
        <begin position="332"/>
        <end position="351"/>
    </location>
</feature>
<dbReference type="Proteomes" id="UP000011761">
    <property type="component" value="Unassembled WGS sequence"/>
</dbReference>
<evidence type="ECO:0000313" key="3">
    <source>
        <dbReference type="Proteomes" id="UP000011761"/>
    </source>
</evidence>
<feature type="compositionally biased region" description="Basic residues" evidence="1">
    <location>
        <begin position="561"/>
        <end position="571"/>
    </location>
</feature>
<gene>
    <name evidence="2" type="ORF">BAUCODRAFT_215866</name>
</gene>
<dbReference type="GeneID" id="19109776"/>
<name>M2MR54_BAUPA</name>
<feature type="compositionally biased region" description="Basic and acidic residues" evidence="1">
    <location>
        <begin position="680"/>
        <end position="701"/>
    </location>
</feature>
<feature type="compositionally biased region" description="Polar residues" evidence="1">
    <location>
        <begin position="398"/>
        <end position="409"/>
    </location>
</feature>
<feature type="compositionally biased region" description="Acidic residues" evidence="1">
    <location>
        <begin position="751"/>
        <end position="761"/>
    </location>
</feature>
<feature type="region of interest" description="Disordered" evidence="1">
    <location>
        <begin position="397"/>
        <end position="433"/>
    </location>
</feature>
<feature type="region of interest" description="Disordered" evidence="1">
    <location>
        <begin position="358"/>
        <end position="384"/>
    </location>
</feature>
<dbReference type="KEGG" id="bcom:BAUCODRAFT_215866"/>
<dbReference type="HOGENOM" id="CLU_366369_0_0_1"/>
<feature type="region of interest" description="Disordered" evidence="1">
    <location>
        <begin position="663"/>
        <end position="761"/>
    </location>
</feature>
<feature type="compositionally biased region" description="Polar residues" evidence="1">
    <location>
        <begin position="358"/>
        <end position="368"/>
    </location>
</feature>
<keyword evidence="3" id="KW-1185">Reference proteome</keyword>
<feature type="region of interest" description="Disordered" evidence="1">
    <location>
        <begin position="535"/>
        <end position="623"/>
    </location>
</feature>
<accession>M2MR54</accession>
<proteinExistence type="predicted"/>
<sequence>MRRPSIDWRPMMAPPQYNRVCYYPPDPPPYAYSPLEYNTVTLQQQTMSDAIDDILNNLLDVCGQNPNPSIQITDAVDMLENMYGGFTFGYAIVPAELAVARGNTQLESAAAYSCIANIMADQQARYTAPNPDMTDLIQGIRAMVDTIKTEDQASGAPVSGASSTQAAGDTKRPGVSVLQSSNGDQRLRSMTNVKNRHHMVTIGSGTETIDYLDLRPLGISGADCLKVMHPLQQANIAKQRTPLLLDLHRSLGGRLTCGRHGRPQGAESEAILTSFEALQAELKRRDIELPSDAPPVSAMTARQASQYGSPPDVRRMPSFGLVQVPLRAPSYIGKRAPSYAPNRSPSYGPSRITLRTSFVRNRGRTSGPSRPGARTPSYLARQPSYYGSRPASLYGRTASANSVEQQRSGPTLARGASSSRLRGSGGFQEYLEPTPEVGSGTVYHEYLFLGRDAEVEVHHPLTYGDLPSSLKESQIIYLKHALELLNAGISRSDLSNPMFATRYATRRQSIETINEWLHAEKLAKDDLAAEMIEASERQGWDPHHSTDSEDGGTADVGPTAHSKRDKGKAPARGRVSAIRVPQAGPPSIKRNVSFNKNKKFAPESAVRRPGLHPRIGSMRSGRNAMHSRNASFLRPYLEQRASSGYMPAFPASGRVKTQLAQQEAQAVHLHEATNETAEVDGGKVDSGEVDSIKVDGAEVAKTEPTANVSPENTSIRADSGSDVGDPQDFPARPLANEPFASTHEAQAKVEDSEDDDRWPAR</sequence>
<feature type="compositionally biased region" description="Basic and acidic residues" evidence="1">
    <location>
        <begin position="535"/>
        <end position="547"/>
    </location>
</feature>
<protein>
    <submittedName>
        <fullName evidence="2">Uncharacterized protein</fullName>
    </submittedName>
</protein>
<evidence type="ECO:0000256" key="1">
    <source>
        <dbReference type="SAM" id="MobiDB-lite"/>
    </source>
</evidence>
<feature type="compositionally biased region" description="Polar residues" evidence="1">
    <location>
        <begin position="704"/>
        <end position="716"/>
    </location>
</feature>
<dbReference type="OrthoDB" id="3883098at2759"/>
<feature type="region of interest" description="Disordered" evidence="1">
    <location>
        <begin position="151"/>
        <end position="183"/>
    </location>
</feature>
<dbReference type="AlphaFoldDB" id="M2MR54"/>
<feature type="compositionally biased region" description="Polar residues" evidence="1">
    <location>
        <begin position="341"/>
        <end position="351"/>
    </location>
</feature>
<dbReference type="EMBL" id="KB445559">
    <property type="protein sequence ID" value="EMC93943.1"/>
    <property type="molecule type" value="Genomic_DNA"/>
</dbReference>
<organism evidence="2 3">
    <name type="scientific">Baudoinia panamericana (strain UAMH 10762)</name>
    <name type="common">Angels' share fungus</name>
    <name type="synonym">Baudoinia compniacensis (strain UAMH 10762)</name>
    <dbReference type="NCBI Taxonomy" id="717646"/>
    <lineage>
        <taxon>Eukaryota</taxon>
        <taxon>Fungi</taxon>
        <taxon>Dikarya</taxon>
        <taxon>Ascomycota</taxon>
        <taxon>Pezizomycotina</taxon>
        <taxon>Dothideomycetes</taxon>
        <taxon>Dothideomycetidae</taxon>
        <taxon>Mycosphaerellales</taxon>
        <taxon>Teratosphaeriaceae</taxon>
        <taxon>Baudoinia</taxon>
    </lineage>
</organism>
<feature type="region of interest" description="Disordered" evidence="1">
    <location>
        <begin position="290"/>
        <end position="316"/>
    </location>
</feature>